<dbReference type="PANTHER" id="PTHR10336:SF82">
    <property type="entry name" value="PHOSPHOINOSITIDE PHOSPHOLIPASE C"/>
    <property type="match status" value="1"/>
</dbReference>
<dbReference type="PROSITE" id="PS50007">
    <property type="entry name" value="PIPLC_X_DOMAIN"/>
    <property type="match status" value="1"/>
</dbReference>
<dbReference type="Pfam" id="PF00388">
    <property type="entry name" value="PI-PLC-X"/>
    <property type="match status" value="1"/>
</dbReference>
<dbReference type="AlphaFoldDB" id="A0A6C0EJ13"/>
<dbReference type="GO" id="GO:0048015">
    <property type="term" value="P:phosphatidylinositol-mediated signaling"/>
    <property type="evidence" value="ECO:0007669"/>
    <property type="project" value="TreeGrafter"/>
</dbReference>
<dbReference type="SUPFAM" id="SSF51695">
    <property type="entry name" value="PLC-like phosphodiesterases"/>
    <property type="match status" value="1"/>
</dbReference>
<keyword evidence="1" id="KW-0472">Membrane</keyword>
<feature type="domain" description="PI-PLC Y-box" evidence="2">
    <location>
        <begin position="253"/>
        <end position="371"/>
    </location>
</feature>
<name>A0A6C0EJ13_9ZZZZ</name>
<dbReference type="InterPro" id="IPR017946">
    <property type="entry name" value="PLC-like_Pdiesterase_TIM-brl"/>
</dbReference>
<feature type="transmembrane region" description="Helical" evidence="1">
    <location>
        <begin position="48"/>
        <end position="68"/>
    </location>
</feature>
<keyword evidence="1" id="KW-1133">Transmembrane helix</keyword>
<reference evidence="3" key="1">
    <citation type="journal article" date="2020" name="Nature">
        <title>Giant virus diversity and host interactions through global metagenomics.</title>
        <authorList>
            <person name="Schulz F."/>
            <person name="Roux S."/>
            <person name="Paez-Espino D."/>
            <person name="Jungbluth S."/>
            <person name="Walsh D.A."/>
            <person name="Denef V.J."/>
            <person name="McMahon K.D."/>
            <person name="Konstantinidis K.T."/>
            <person name="Eloe-Fadrosh E.A."/>
            <person name="Kyrpides N.C."/>
            <person name="Woyke T."/>
        </authorList>
    </citation>
    <scope>NUCLEOTIDE SEQUENCE</scope>
    <source>
        <strain evidence="3">GVMAG-M-3300001351-8</strain>
    </source>
</reference>
<dbReference type="GO" id="GO:0004435">
    <property type="term" value="F:phosphatidylinositol-4,5-bisphosphate phospholipase C activity"/>
    <property type="evidence" value="ECO:0007669"/>
    <property type="project" value="InterPro"/>
</dbReference>
<dbReference type="PANTHER" id="PTHR10336">
    <property type="entry name" value="PHOSPHOINOSITIDE-SPECIFIC PHOSPHOLIPASE C FAMILY PROTEIN"/>
    <property type="match status" value="1"/>
</dbReference>
<proteinExistence type="predicted"/>
<protein>
    <recommendedName>
        <fullName evidence="2">PI-PLC Y-box domain-containing protein</fullName>
    </recommendedName>
</protein>
<organism evidence="3">
    <name type="scientific">viral metagenome</name>
    <dbReference type="NCBI Taxonomy" id="1070528"/>
    <lineage>
        <taxon>unclassified sequences</taxon>
        <taxon>metagenomes</taxon>
        <taxon>organismal metagenomes</taxon>
    </lineage>
</organism>
<dbReference type="InterPro" id="IPR000909">
    <property type="entry name" value="PLipase_C_PInositol-sp_X_dom"/>
</dbReference>
<keyword evidence="1" id="KW-0812">Transmembrane</keyword>
<evidence type="ECO:0000313" key="3">
    <source>
        <dbReference type="EMBL" id="QHT28732.1"/>
    </source>
</evidence>
<dbReference type="Pfam" id="PF00387">
    <property type="entry name" value="PI-PLC-Y"/>
    <property type="match status" value="1"/>
</dbReference>
<accession>A0A6C0EJ13</accession>
<dbReference type="EMBL" id="MN738864">
    <property type="protein sequence ID" value="QHT28732.1"/>
    <property type="molecule type" value="Genomic_DNA"/>
</dbReference>
<dbReference type="Gene3D" id="3.20.20.190">
    <property type="entry name" value="Phosphatidylinositol (PI) phosphodiesterase"/>
    <property type="match status" value="1"/>
</dbReference>
<dbReference type="SMART" id="SM00149">
    <property type="entry name" value="PLCYc"/>
    <property type="match status" value="1"/>
</dbReference>
<dbReference type="InterPro" id="IPR001192">
    <property type="entry name" value="PI-PLC_fam"/>
</dbReference>
<evidence type="ECO:0000256" key="1">
    <source>
        <dbReference type="SAM" id="Phobius"/>
    </source>
</evidence>
<evidence type="ECO:0000259" key="2">
    <source>
        <dbReference type="PROSITE" id="PS50008"/>
    </source>
</evidence>
<dbReference type="GO" id="GO:0051209">
    <property type="term" value="P:release of sequestered calcium ion into cytosol"/>
    <property type="evidence" value="ECO:0007669"/>
    <property type="project" value="TreeGrafter"/>
</dbReference>
<dbReference type="InterPro" id="IPR001711">
    <property type="entry name" value="PLipase_C_Pinositol-sp_Y"/>
</dbReference>
<sequence>MESGNIKTTLSTIYNTIFKSDTAKSIQNSSHMSVLHNTGKAIKNTNRAYVLFLTLGIIILSIYFIVIFRRIPKCLSKLSVYKPLLNQRPLESFNFIKTKNYRLCDFYVASSYKSYLPCTNYYDYSSTCAIETALIYGARYIDLDIYNKNFDQCTDPIVCYGKEVGNWHYTTSLSFDQCCKTIAETAFSNRVPCPTDPLFININLFVNENITTMNKVADSINYHFHHKLLPLKYGRQGINPDPKLGINLTTVPIRELIGHVIIVSNNHFEESNLDELVNISPKTVGNLRELHFSDVKNSHDSEELKDYNQKHMTRIKPDELLRNKQNFNYNIPWYFGCQFILMDYFKPDAYMKSYLQRFSKSSFVLKPYKLRYHPTYIKAPDKQIKAVSFAPQKVTTPFYSITY</sequence>
<dbReference type="GO" id="GO:0006629">
    <property type="term" value="P:lipid metabolic process"/>
    <property type="evidence" value="ECO:0007669"/>
    <property type="project" value="InterPro"/>
</dbReference>
<dbReference type="PROSITE" id="PS50008">
    <property type="entry name" value="PIPLC_Y_DOMAIN"/>
    <property type="match status" value="1"/>
</dbReference>